<dbReference type="RefSeq" id="WP_252815897.1">
    <property type="nucleotide sequence ID" value="NZ_JAMXQS010000002.1"/>
</dbReference>
<comment type="caution">
    <text evidence="1">The sequence shown here is derived from an EMBL/GenBank/DDBJ whole genome shotgun (WGS) entry which is preliminary data.</text>
</comment>
<dbReference type="Proteomes" id="UP001205906">
    <property type="component" value="Unassembled WGS sequence"/>
</dbReference>
<accession>A0ABT1C3I4</accession>
<keyword evidence="2" id="KW-1185">Reference proteome</keyword>
<organism evidence="1 2">
    <name type="scientific">Mesorhizobium liriopis</name>
    <dbReference type="NCBI Taxonomy" id="2953882"/>
    <lineage>
        <taxon>Bacteria</taxon>
        <taxon>Pseudomonadati</taxon>
        <taxon>Pseudomonadota</taxon>
        <taxon>Alphaproteobacteria</taxon>
        <taxon>Hyphomicrobiales</taxon>
        <taxon>Phyllobacteriaceae</taxon>
        <taxon>Mesorhizobium</taxon>
    </lineage>
</organism>
<proteinExistence type="predicted"/>
<gene>
    <name evidence="1" type="ORF">NGM99_03090</name>
</gene>
<evidence type="ECO:0000313" key="2">
    <source>
        <dbReference type="Proteomes" id="UP001205906"/>
    </source>
</evidence>
<evidence type="ECO:0008006" key="3">
    <source>
        <dbReference type="Google" id="ProtNLM"/>
    </source>
</evidence>
<name>A0ABT1C3I4_9HYPH</name>
<evidence type="ECO:0000313" key="1">
    <source>
        <dbReference type="EMBL" id="MCO6048770.1"/>
    </source>
</evidence>
<reference evidence="1 2" key="1">
    <citation type="submission" date="2022-06" db="EMBL/GenBank/DDBJ databases">
        <title>Mesorhizobium sp. strain RP14 Genome sequencing and assembly.</title>
        <authorList>
            <person name="Kim I."/>
        </authorList>
    </citation>
    <scope>NUCLEOTIDE SEQUENCE [LARGE SCALE GENOMIC DNA]</scope>
    <source>
        <strain evidence="2">RP14(2022)</strain>
    </source>
</reference>
<dbReference type="EMBL" id="JAMXQS010000002">
    <property type="protein sequence ID" value="MCO6048770.1"/>
    <property type="molecule type" value="Genomic_DNA"/>
</dbReference>
<sequence>MPRATCLIWLDLPVEDCIANLTERGVRGSGDRASFSVLLEWARDYEGRGSSSSRAAHSDLSKSFGGDAVVLPNRKAAEEFLRITSSGS</sequence>
<protein>
    <recommendedName>
        <fullName evidence="3">DUF982 domain-containing protein</fullName>
    </recommendedName>
</protein>